<keyword evidence="7" id="KW-0732">Signal</keyword>
<dbReference type="Pfam" id="PF01553">
    <property type="entry name" value="Acyltransferase"/>
    <property type="match status" value="1"/>
</dbReference>
<accession>A0A7S4R453</accession>
<evidence type="ECO:0000256" key="3">
    <source>
        <dbReference type="ARBA" id="ARBA00022679"/>
    </source>
</evidence>
<evidence type="ECO:0000313" key="9">
    <source>
        <dbReference type="EMBL" id="CAE4602931.1"/>
    </source>
</evidence>
<comment type="pathway">
    <text evidence="1">Lipid metabolism.</text>
</comment>
<dbReference type="PANTHER" id="PTHR10434">
    <property type="entry name" value="1-ACYL-SN-GLYCEROL-3-PHOSPHATE ACYLTRANSFERASE"/>
    <property type="match status" value="1"/>
</dbReference>
<keyword evidence="5" id="KW-0012">Acyltransferase</keyword>
<evidence type="ECO:0000256" key="4">
    <source>
        <dbReference type="ARBA" id="ARBA00023098"/>
    </source>
</evidence>
<dbReference type="SUPFAM" id="SSF69593">
    <property type="entry name" value="Glycerol-3-phosphate (1)-acyltransferase"/>
    <property type="match status" value="1"/>
</dbReference>
<keyword evidence="4" id="KW-0443">Lipid metabolism</keyword>
<protein>
    <recommendedName>
        <fullName evidence="8">Phospholipid/glycerol acyltransferase domain-containing protein</fullName>
    </recommendedName>
</protein>
<gene>
    <name evidence="9" type="ORF">DBRI00130_LOCUS12678</name>
</gene>
<evidence type="ECO:0000256" key="2">
    <source>
        <dbReference type="ARBA" id="ARBA00022516"/>
    </source>
</evidence>
<keyword evidence="6" id="KW-1133">Transmembrane helix</keyword>
<dbReference type="SMART" id="SM00563">
    <property type="entry name" value="PlsC"/>
    <property type="match status" value="1"/>
</dbReference>
<dbReference type="GO" id="GO:0006654">
    <property type="term" value="P:phosphatidic acid biosynthetic process"/>
    <property type="evidence" value="ECO:0007669"/>
    <property type="project" value="TreeGrafter"/>
</dbReference>
<feature type="chain" id="PRO_5031276346" description="Phospholipid/glycerol acyltransferase domain-containing protein" evidence="7">
    <location>
        <begin position="27"/>
        <end position="406"/>
    </location>
</feature>
<keyword evidence="6" id="KW-0472">Membrane</keyword>
<dbReference type="EMBL" id="HBNS01015803">
    <property type="protein sequence ID" value="CAE4602931.1"/>
    <property type="molecule type" value="Transcribed_RNA"/>
</dbReference>
<dbReference type="PANTHER" id="PTHR10434:SF64">
    <property type="entry name" value="1-ACYL-SN-GLYCEROL-3-PHOSPHATE ACYLTRANSFERASE-RELATED"/>
    <property type="match status" value="1"/>
</dbReference>
<feature type="transmembrane region" description="Helical" evidence="6">
    <location>
        <begin position="108"/>
        <end position="130"/>
    </location>
</feature>
<feature type="domain" description="Phospholipid/glycerol acyltransferase" evidence="8">
    <location>
        <begin position="187"/>
        <end position="320"/>
    </location>
</feature>
<keyword evidence="3" id="KW-0808">Transferase</keyword>
<feature type="signal peptide" evidence="7">
    <location>
        <begin position="1"/>
        <end position="26"/>
    </location>
</feature>
<dbReference type="GO" id="GO:0003841">
    <property type="term" value="F:1-acylglycerol-3-phosphate O-acyltransferase activity"/>
    <property type="evidence" value="ECO:0007669"/>
    <property type="project" value="TreeGrafter"/>
</dbReference>
<evidence type="ECO:0000256" key="7">
    <source>
        <dbReference type="SAM" id="SignalP"/>
    </source>
</evidence>
<evidence type="ECO:0000256" key="5">
    <source>
        <dbReference type="ARBA" id="ARBA00023315"/>
    </source>
</evidence>
<keyword evidence="6" id="KW-0812">Transmembrane</keyword>
<dbReference type="InterPro" id="IPR002123">
    <property type="entry name" value="Plipid/glycerol_acylTrfase"/>
</dbReference>
<dbReference type="AlphaFoldDB" id="A0A7S4R453"/>
<evidence type="ECO:0000259" key="8">
    <source>
        <dbReference type="SMART" id="SM00563"/>
    </source>
</evidence>
<dbReference type="CDD" id="cd07989">
    <property type="entry name" value="LPLAT_AGPAT-like"/>
    <property type="match status" value="1"/>
</dbReference>
<keyword evidence="2" id="KW-0444">Lipid biosynthesis</keyword>
<evidence type="ECO:0000256" key="6">
    <source>
        <dbReference type="SAM" id="Phobius"/>
    </source>
</evidence>
<name>A0A7S4R453_9STRA</name>
<sequence length="406" mass="45925">MAFSSLRLHLAVLLILTMNSIVMVESFSNPAFSKKVLVGRPQTPKSLDLAQKMPAFPAMGTLFKRNRRRKSTTMIASSSTTSNISTSNHLSSSSSLHPVQANLTKALMILYIASMCITLPLTLSPLYLLYKLRIISTTRKENLALRTGCFCSRWCLRLLPFCRLRAIPTNVRVGNIVNDHNVPQDPCVWVCNHTSMLDVFVLMAADHKLRGSKRRPLKIVYWKGLESNPVTKLLFRMCGFLPVNMTANAPGENNEYDTSSFKNLLRSSKKAFEEGFDIGILPEGQLNPNPEKGLLPIFKGAFTLAKLSRRPIQMMSLFGTHRLWHPNDMDLFKTKVEGRNISVRAYPLPKGHRFTSGDEFEATFQNVVGHFGMYGKDLEEDELEQWLDGRAWSKRMAEEEHEGDKK</sequence>
<organism evidence="9">
    <name type="scientific">Ditylum brightwellii</name>
    <dbReference type="NCBI Taxonomy" id="49249"/>
    <lineage>
        <taxon>Eukaryota</taxon>
        <taxon>Sar</taxon>
        <taxon>Stramenopiles</taxon>
        <taxon>Ochrophyta</taxon>
        <taxon>Bacillariophyta</taxon>
        <taxon>Mediophyceae</taxon>
        <taxon>Lithodesmiophycidae</taxon>
        <taxon>Lithodesmiales</taxon>
        <taxon>Lithodesmiaceae</taxon>
        <taxon>Ditylum</taxon>
    </lineage>
</organism>
<proteinExistence type="predicted"/>
<evidence type="ECO:0000256" key="1">
    <source>
        <dbReference type="ARBA" id="ARBA00005189"/>
    </source>
</evidence>
<reference evidence="9" key="1">
    <citation type="submission" date="2021-01" db="EMBL/GenBank/DDBJ databases">
        <authorList>
            <person name="Corre E."/>
            <person name="Pelletier E."/>
            <person name="Niang G."/>
            <person name="Scheremetjew M."/>
            <person name="Finn R."/>
            <person name="Kale V."/>
            <person name="Holt S."/>
            <person name="Cochrane G."/>
            <person name="Meng A."/>
            <person name="Brown T."/>
            <person name="Cohen L."/>
        </authorList>
    </citation>
    <scope>NUCLEOTIDE SEQUENCE</scope>
    <source>
        <strain evidence="9">GSO104</strain>
    </source>
</reference>